<sequence length="133" mass="15291">MLRPVYRYKIQMITVDDYELIIKYVIASDMKWELEHEGVHCERFQQWKDMHTPEPPPAGLVKYLADRGVTCPSCELVYPQACGGSLLYKCSHCSFEFCGFFVQSRTTEEKIVVTKVVSPEECTLIILIVAFSS</sequence>
<organism evidence="1 2">
    <name type="scientific">Caerostris extrusa</name>
    <name type="common">Bark spider</name>
    <name type="synonym">Caerostris bankana</name>
    <dbReference type="NCBI Taxonomy" id="172846"/>
    <lineage>
        <taxon>Eukaryota</taxon>
        <taxon>Metazoa</taxon>
        <taxon>Ecdysozoa</taxon>
        <taxon>Arthropoda</taxon>
        <taxon>Chelicerata</taxon>
        <taxon>Arachnida</taxon>
        <taxon>Araneae</taxon>
        <taxon>Araneomorphae</taxon>
        <taxon>Entelegynae</taxon>
        <taxon>Araneoidea</taxon>
        <taxon>Araneidae</taxon>
        <taxon>Caerostris</taxon>
    </lineage>
</organism>
<dbReference type="PANTHER" id="PTHR16004">
    <property type="entry name" value="RING FINGER PROTEIN 31-RELATED"/>
    <property type="match status" value="1"/>
</dbReference>
<name>A0AAV4UW09_CAEEX</name>
<gene>
    <name evidence="1" type="primary">Rnf31_0</name>
    <name evidence="1" type="ORF">CEXT_312321</name>
</gene>
<proteinExistence type="predicted"/>
<evidence type="ECO:0000313" key="2">
    <source>
        <dbReference type="Proteomes" id="UP001054945"/>
    </source>
</evidence>
<keyword evidence="2" id="KW-1185">Reference proteome</keyword>
<dbReference type="GO" id="GO:0070530">
    <property type="term" value="F:K63-linked polyubiquitin modification-dependent protein binding"/>
    <property type="evidence" value="ECO:0007669"/>
    <property type="project" value="TreeGrafter"/>
</dbReference>
<dbReference type="Proteomes" id="UP001054945">
    <property type="component" value="Unassembled WGS sequence"/>
</dbReference>
<dbReference type="GO" id="GO:0097039">
    <property type="term" value="P:protein linear polyubiquitination"/>
    <property type="evidence" value="ECO:0007669"/>
    <property type="project" value="TreeGrafter"/>
</dbReference>
<dbReference type="GO" id="GO:0061630">
    <property type="term" value="F:ubiquitin protein ligase activity"/>
    <property type="evidence" value="ECO:0007669"/>
    <property type="project" value="TreeGrafter"/>
</dbReference>
<dbReference type="PANTHER" id="PTHR16004:SF2">
    <property type="entry name" value="E3 UBIQUITIN-PROTEIN LIGASE LUBEL"/>
    <property type="match status" value="1"/>
</dbReference>
<dbReference type="GO" id="GO:1990450">
    <property type="term" value="F:linear polyubiquitin binding"/>
    <property type="evidence" value="ECO:0007669"/>
    <property type="project" value="TreeGrafter"/>
</dbReference>
<dbReference type="GO" id="GO:0036435">
    <property type="term" value="F:K48-linked polyubiquitin modification-dependent protein binding"/>
    <property type="evidence" value="ECO:0007669"/>
    <property type="project" value="TreeGrafter"/>
</dbReference>
<keyword evidence="1" id="KW-0808">Transferase</keyword>
<dbReference type="GO" id="GO:0071797">
    <property type="term" value="C:LUBAC complex"/>
    <property type="evidence" value="ECO:0007669"/>
    <property type="project" value="InterPro"/>
</dbReference>
<dbReference type="EMBL" id="BPLR01013575">
    <property type="protein sequence ID" value="GIY62106.1"/>
    <property type="molecule type" value="Genomic_DNA"/>
</dbReference>
<reference evidence="1 2" key="1">
    <citation type="submission" date="2021-06" db="EMBL/GenBank/DDBJ databases">
        <title>Caerostris extrusa draft genome.</title>
        <authorList>
            <person name="Kono N."/>
            <person name="Arakawa K."/>
        </authorList>
    </citation>
    <scope>NUCLEOTIDE SEQUENCE [LARGE SCALE GENOMIC DNA]</scope>
</reference>
<dbReference type="AlphaFoldDB" id="A0AAV4UW09"/>
<protein>
    <submittedName>
        <fullName evidence="1">RBR-type E3 ubiquitin transferase</fullName>
    </submittedName>
</protein>
<evidence type="ECO:0000313" key="1">
    <source>
        <dbReference type="EMBL" id="GIY62106.1"/>
    </source>
</evidence>
<comment type="caution">
    <text evidence="1">The sequence shown here is derived from an EMBL/GenBank/DDBJ whole genome shotgun (WGS) entry which is preliminary data.</text>
</comment>
<accession>A0AAV4UW09</accession>
<dbReference type="InterPro" id="IPR026254">
    <property type="entry name" value="RNF31-like"/>
</dbReference>